<name>A0A5J9UVS0_9POAL</name>
<evidence type="ECO:0000256" key="8">
    <source>
        <dbReference type="ARBA" id="ARBA00022801"/>
    </source>
</evidence>
<keyword evidence="14" id="KW-1185">Reference proteome</keyword>
<dbReference type="Gene3D" id="2.60.40.1180">
    <property type="entry name" value="Golgi alpha-mannosidase II"/>
    <property type="match status" value="1"/>
</dbReference>
<evidence type="ECO:0000256" key="6">
    <source>
        <dbReference type="ARBA" id="ARBA00022530"/>
    </source>
</evidence>
<dbReference type="AlphaFoldDB" id="A0A5J9UVS0"/>
<evidence type="ECO:0000256" key="7">
    <source>
        <dbReference type="ARBA" id="ARBA00022729"/>
    </source>
</evidence>
<feature type="chain" id="PRO_5023875219" description="non-reducing end alpha-L-arabinofuranosidase" evidence="11">
    <location>
        <begin position="26"/>
        <end position="671"/>
    </location>
</feature>
<evidence type="ECO:0000256" key="3">
    <source>
        <dbReference type="ARBA" id="ARBA00007186"/>
    </source>
</evidence>
<dbReference type="Pfam" id="PF22848">
    <property type="entry name" value="ASD1_dom"/>
    <property type="match status" value="1"/>
</dbReference>
<sequence length="671" mass="74372">MASLRRRQLLLLAVAVSCLVVGAQAADAQIKVDASPLLARKVPDTLFGIFFEEINHAGAGGIWAELINNRAIAYAKFPFFTISADQNFSDVAVFSNNFLIYASGFEAGGPHTPSKIDPWSIIGDDSSISVVTDHTSCFARNIIALRMEVLCDDCPPGGVGIYNPGFWGMNIEDGKTYNLVMYVKALETTELTISLTSSDGRQNLASSTRRVDGASNWTKLEEKLVAKGTNRTSRLQITTNRKGTLWFDQVSLMPADTYKGHGFRTELISMLLNLKPRFLRFPGGCFVEGDRLRNAFRWKKSIGPWEERHGHFGDVWHYWTDDGLGYYEFLQLAEDLGADPVWVVNAGISHKDNATSITPFVKDALDGLQFAMGSKDSGWGSVRAAMGHPEPFPLKYVGIGNENCQNPLYKDNYLKFYSAIREAYPDVQLISNCDGSSRPIGHPADMYDFHVYKIPHVLFVMKNYFDRTSRTGPKVFVSEYAATEPKDGKGSLLVALAEAAFLTGLERNSDIIQMASYAPLFVNDNDRSWNPDAIVFNSWQQYGTPSYWVQTFFRESSGALIHPVTVTSNYGSLAVSCITWADTEMRFLRVKIVNFGSAAVNVTIYATGLQGPVNALKSRMRVLTSSNMMAENSFSSPNNVVPVEEELPEAADTMQVSLRPYSFTSLDLALH</sequence>
<dbReference type="FunFam" id="3.20.20.80:FF:000025">
    <property type="entry name" value="Alpha-L-arabinofuranosidase 1"/>
    <property type="match status" value="1"/>
</dbReference>
<feature type="non-terminal residue" evidence="13">
    <location>
        <position position="1"/>
    </location>
</feature>
<keyword evidence="7 11" id="KW-0732">Signal</keyword>
<comment type="subcellular location">
    <subcellularLocation>
        <location evidence="2">Secreted</location>
        <location evidence="2">Extracellular space</location>
        <location evidence="2">Extracellular matrix</location>
    </subcellularLocation>
</comment>
<evidence type="ECO:0000256" key="9">
    <source>
        <dbReference type="ARBA" id="ARBA00023180"/>
    </source>
</evidence>
<dbReference type="InterPro" id="IPR017853">
    <property type="entry name" value="GH"/>
</dbReference>
<evidence type="ECO:0000256" key="1">
    <source>
        <dbReference type="ARBA" id="ARBA00001462"/>
    </source>
</evidence>
<dbReference type="InterPro" id="IPR013780">
    <property type="entry name" value="Glyco_hydro_b"/>
</dbReference>
<dbReference type="Gene3D" id="2.60.120.260">
    <property type="entry name" value="Galactose-binding domain-like"/>
    <property type="match status" value="1"/>
</dbReference>
<protein>
    <recommendedName>
        <fullName evidence="4">non-reducing end alpha-L-arabinofuranosidase</fullName>
        <ecNumber evidence="4">3.2.1.55</ecNumber>
    </recommendedName>
    <alternativeName>
        <fullName evidence="10">Beta-D-xylosidase</fullName>
    </alternativeName>
</protein>
<dbReference type="SUPFAM" id="SSF51011">
    <property type="entry name" value="Glycosyl hydrolase domain"/>
    <property type="match status" value="1"/>
</dbReference>
<dbReference type="PANTHER" id="PTHR31776:SF22">
    <property type="entry name" value="NON-REDUCING END ALPHA-L-ARABINOFURANOSIDASE"/>
    <property type="match status" value="1"/>
</dbReference>
<comment type="similarity">
    <text evidence="3">Belongs to the glycosyl hydrolase 51 family.</text>
</comment>
<evidence type="ECO:0000259" key="12">
    <source>
        <dbReference type="SMART" id="SM00813"/>
    </source>
</evidence>
<evidence type="ECO:0000313" key="14">
    <source>
        <dbReference type="Proteomes" id="UP000324897"/>
    </source>
</evidence>
<evidence type="ECO:0000256" key="5">
    <source>
        <dbReference type="ARBA" id="ARBA00022525"/>
    </source>
</evidence>
<dbReference type="InterPro" id="IPR010720">
    <property type="entry name" value="Alpha-L-AF_C"/>
</dbReference>
<comment type="caution">
    <text evidence="13">The sequence shown here is derived from an EMBL/GenBank/DDBJ whole genome shotgun (WGS) entry which is preliminary data.</text>
</comment>
<dbReference type="EMBL" id="RWGY01000013">
    <property type="protein sequence ID" value="TVU27130.1"/>
    <property type="molecule type" value="Genomic_DNA"/>
</dbReference>
<keyword evidence="8" id="KW-0378">Hydrolase</keyword>
<keyword evidence="6" id="KW-0272">Extracellular matrix</keyword>
<dbReference type="GO" id="GO:0046556">
    <property type="term" value="F:alpha-L-arabinofuranosidase activity"/>
    <property type="evidence" value="ECO:0007669"/>
    <property type="project" value="UniProtKB-EC"/>
</dbReference>
<dbReference type="GO" id="GO:0046373">
    <property type="term" value="P:L-arabinose metabolic process"/>
    <property type="evidence" value="ECO:0007669"/>
    <property type="project" value="InterPro"/>
</dbReference>
<dbReference type="SUPFAM" id="SSF51445">
    <property type="entry name" value="(Trans)glycosidases"/>
    <property type="match status" value="1"/>
</dbReference>
<proteinExistence type="inferred from homology"/>
<organism evidence="13 14">
    <name type="scientific">Eragrostis curvula</name>
    <name type="common">weeping love grass</name>
    <dbReference type="NCBI Taxonomy" id="38414"/>
    <lineage>
        <taxon>Eukaryota</taxon>
        <taxon>Viridiplantae</taxon>
        <taxon>Streptophyta</taxon>
        <taxon>Embryophyta</taxon>
        <taxon>Tracheophyta</taxon>
        <taxon>Spermatophyta</taxon>
        <taxon>Magnoliopsida</taxon>
        <taxon>Liliopsida</taxon>
        <taxon>Poales</taxon>
        <taxon>Poaceae</taxon>
        <taxon>PACMAD clade</taxon>
        <taxon>Chloridoideae</taxon>
        <taxon>Eragrostideae</taxon>
        <taxon>Eragrostidinae</taxon>
        <taxon>Eragrostis</taxon>
    </lineage>
</organism>
<dbReference type="Gene3D" id="3.20.20.80">
    <property type="entry name" value="Glycosidases"/>
    <property type="match status" value="1"/>
</dbReference>
<dbReference type="InterPro" id="IPR055235">
    <property type="entry name" value="ASD1_cat"/>
</dbReference>
<dbReference type="InterPro" id="IPR051563">
    <property type="entry name" value="Glycosyl_Hydrolase_51"/>
</dbReference>
<evidence type="ECO:0000256" key="10">
    <source>
        <dbReference type="ARBA" id="ARBA00082101"/>
    </source>
</evidence>
<evidence type="ECO:0000256" key="2">
    <source>
        <dbReference type="ARBA" id="ARBA00004498"/>
    </source>
</evidence>
<feature type="domain" description="Alpha-L-arabinofuranosidase C-terminal" evidence="12">
    <location>
        <begin position="478"/>
        <end position="662"/>
    </location>
</feature>
<keyword evidence="9" id="KW-0325">Glycoprotein</keyword>
<dbReference type="FunFam" id="2.60.120.260:FF:000063">
    <property type="entry name" value="Putative alpha-L-arabinofuranosidase family protein"/>
    <property type="match status" value="1"/>
</dbReference>
<dbReference type="Gramene" id="TVU27130">
    <property type="protein sequence ID" value="TVU27130"/>
    <property type="gene ID" value="EJB05_29710"/>
</dbReference>
<dbReference type="Pfam" id="PF06964">
    <property type="entry name" value="Alpha-L-AF_C"/>
    <property type="match status" value="1"/>
</dbReference>
<accession>A0A5J9UVS0</accession>
<dbReference type="PROSITE" id="PS51257">
    <property type="entry name" value="PROKAR_LIPOPROTEIN"/>
    <property type="match status" value="1"/>
</dbReference>
<evidence type="ECO:0000256" key="4">
    <source>
        <dbReference type="ARBA" id="ARBA00012670"/>
    </source>
</evidence>
<keyword evidence="5" id="KW-0964">Secreted</keyword>
<dbReference type="OrthoDB" id="406864at2759"/>
<dbReference type="EC" id="3.2.1.55" evidence="4"/>
<evidence type="ECO:0000256" key="11">
    <source>
        <dbReference type="SAM" id="SignalP"/>
    </source>
</evidence>
<dbReference type="Proteomes" id="UP000324897">
    <property type="component" value="Chromosome 2"/>
</dbReference>
<dbReference type="PANTHER" id="PTHR31776">
    <property type="entry name" value="ALPHA-L-ARABINOFURANOSIDASE 1"/>
    <property type="match status" value="1"/>
</dbReference>
<gene>
    <name evidence="13" type="ORF">EJB05_29710</name>
</gene>
<evidence type="ECO:0000313" key="13">
    <source>
        <dbReference type="EMBL" id="TVU27130.1"/>
    </source>
</evidence>
<dbReference type="SMART" id="SM00813">
    <property type="entry name" value="Alpha-L-AF_C"/>
    <property type="match status" value="1"/>
</dbReference>
<comment type="catalytic activity">
    <reaction evidence="1">
        <text>Hydrolysis of terminal non-reducing alpha-L-arabinofuranoside residues in alpha-L-arabinosides.</text>
        <dbReference type="EC" id="3.2.1.55"/>
    </reaction>
</comment>
<reference evidence="13 14" key="1">
    <citation type="journal article" date="2019" name="Sci. Rep.">
        <title>A high-quality genome of Eragrostis curvula grass provides insights into Poaceae evolution and supports new strategies to enhance forage quality.</title>
        <authorList>
            <person name="Carballo J."/>
            <person name="Santos B.A.C.M."/>
            <person name="Zappacosta D."/>
            <person name="Garbus I."/>
            <person name="Selva J.P."/>
            <person name="Gallo C.A."/>
            <person name="Diaz A."/>
            <person name="Albertini E."/>
            <person name="Caccamo M."/>
            <person name="Echenique V."/>
        </authorList>
    </citation>
    <scope>NUCLEOTIDE SEQUENCE [LARGE SCALE GENOMIC DNA]</scope>
    <source>
        <strain evidence="14">cv. Victoria</strain>
        <tissue evidence="13">Leaf</tissue>
    </source>
</reference>
<feature type="signal peptide" evidence="11">
    <location>
        <begin position="1"/>
        <end position="25"/>
    </location>
</feature>